<evidence type="ECO:0000256" key="1">
    <source>
        <dbReference type="ARBA" id="ARBA00022741"/>
    </source>
</evidence>
<dbReference type="GO" id="GO:0008094">
    <property type="term" value="F:ATP-dependent activity, acting on DNA"/>
    <property type="evidence" value="ECO:0007669"/>
    <property type="project" value="TreeGrafter"/>
</dbReference>
<keyword evidence="6" id="KW-1185">Reference proteome</keyword>
<dbReference type="InterPro" id="IPR050628">
    <property type="entry name" value="SNF2_RAD54_helicase_TF"/>
</dbReference>
<dbReference type="Proteomes" id="UP000594263">
    <property type="component" value="Unplaced"/>
</dbReference>
<dbReference type="GO" id="GO:0016787">
    <property type="term" value="F:hydrolase activity"/>
    <property type="evidence" value="ECO:0007669"/>
    <property type="project" value="UniProtKB-KW"/>
</dbReference>
<organism evidence="5 6">
    <name type="scientific">Kalanchoe fedtschenkoi</name>
    <name type="common">Lavender scallops</name>
    <name type="synonym">South American air plant</name>
    <dbReference type="NCBI Taxonomy" id="63787"/>
    <lineage>
        <taxon>Eukaryota</taxon>
        <taxon>Viridiplantae</taxon>
        <taxon>Streptophyta</taxon>
        <taxon>Embryophyta</taxon>
        <taxon>Tracheophyta</taxon>
        <taxon>Spermatophyta</taxon>
        <taxon>Magnoliopsida</taxon>
        <taxon>eudicotyledons</taxon>
        <taxon>Gunneridae</taxon>
        <taxon>Pentapetalae</taxon>
        <taxon>Saxifragales</taxon>
        <taxon>Crassulaceae</taxon>
        <taxon>Kalanchoe</taxon>
    </lineage>
</organism>
<feature type="region of interest" description="Disordered" evidence="4">
    <location>
        <begin position="1"/>
        <end position="49"/>
    </location>
</feature>
<name>A0A7N0ZW94_KALFE</name>
<dbReference type="PANTHER" id="PTHR45626">
    <property type="entry name" value="TRANSCRIPTION TERMINATION FACTOR 2-RELATED"/>
    <property type="match status" value="1"/>
</dbReference>
<evidence type="ECO:0000313" key="6">
    <source>
        <dbReference type="Proteomes" id="UP000594263"/>
    </source>
</evidence>
<dbReference type="AlphaFoldDB" id="A0A7N0ZW94"/>
<evidence type="ECO:0000256" key="3">
    <source>
        <dbReference type="ARBA" id="ARBA00022840"/>
    </source>
</evidence>
<dbReference type="GO" id="GO:0005524">
    <property type="term" value="F:ATP binding"/>
    <property type="evidence" value="ECO:0007669"/>
    <property type="project" value="UniProtKB-KW"/>
</dbReference>
<feature type="compositionally biased region" description="Basic and acidic residues" evidence="4">
    <location>
        <begin position="18"/>
        <end position="38"/>
    </location>
</feature>
<evidence type="ECO:0000256" key="4">
    <source>
        <dbReference type="SAM" id="MobiDB-lite"/>
    </source>
</evidence>
<dbReference type="PANTHER" id="PTHR45626:SF24">
    <property type="entry name" value="HELICASE-LIKE TRANSCRIPTION FACTOR CHR28-RELATED"/>
    <property type="match status" value="1"/>
</dbReference>
<accession>A0A7N0ZW94</accession>
<keyword evidence="2" id="KW-0378">Hydrolase</keyword>
<dbReference type="Gramene" id="Kaladp0040s0619.1.v1.1">
    <property type="protein sequence ID" value="Kaladp0040s0619.1.v1.1"/>
    <property type="gene ID" value="Kaladp0040s0619.v1.1"/>
</dbReference>
<dbReference type="GO" id="GO:0005634">
    <property type="term" value="C:nucleus"/>
    <property type="evidence" value="ECO:0007669"/>
    <property type="project" value="TreeGrafter"/>
</dbReference>
<reference evidence="5" key="1">
    <citation type="submission" date="2021-01" db="UniProtKB">
        <authorList>
            <consortium name="EnsemblPlants"/>
        </authorList>
    </citation>
    <scope>IDENTIFICATION</scope>
</reference>
<protein>
    <submittedName>
        <fullName evidence="5">Uncharacterized protein</fullName>
    </submittedName>
</protein>
<proteinExistence type="predicted"/>
<feature type="compositionally biased region" description="Basic and acidic residues" evidence="4">
    <location>
        <begin position="1"/>
        <end position="11"/>
    </location>
</feature>
<keyword evidence="3" id="KW-0067">ATP-binding</keyword>
<sequence length="110" mass="12725">MDDECRERHPEQQTMGERLGRRLPEKKWEDAEKVRDSNGADTRIGGEPIINLPPKSIQLSKVDFSPDERLFYSKLEAESRSQFKKYVVARNCEPELCKHFIVAFEAATSL</sequence>
<dbReference type="GO" id="GO:0006281">
    <property type="term" value="P:DNA repair"/>
    <property type="evidence" value="ECO:0007669"/>
    <property type="project" value="TreeGrafter"/>
</dbReference>
<evidence type="ECO:0000313" key="5">
    <source>
        <dbReference type="EnsemblPlants" id="Kaladp0040s0619.1.v1.1"/>
    </source>
</evidence>
<keyword evidence="1" id="KW-0547">Nucleotide-binding</keyword>
<dbReference type="EnsemblPlants" id="Kaladp0040s0619.1.v1.1">
    <property type="protein sequence ID" value="Kaladp0040s0619.1.v1.1"/>
    <property type="gene ID" value="Kaladp0040s0619.v1.1"/>
</dbReference>
<evidence type="ECO:0000256" key="2">
    <source>
        <dbReference type="ARBA" id="ARBA00022801"/>
    </source>
</evidence>